<reference evidence="1" key="1">
    <citation type="submission" date="2012-11" db="EMBL/GenBank/DDBJ databases">
        <title>Permanent draft genomes of Rhodopirellula europaea strain SH398 and 6C.</title>
        <authorList>
            <person name="Richter M."/>
            <person name="Richter-Heitmann T."/>
            <person name="Frank C."/>
            <person name="Harder J."/>
            <person name="Glockner F.O."/>
        </authorList>
    </citation>
    <scope>NUCLEOTIDE SEQUENCE</scope>
    <source>
        <strain evidence="1">6C</strain>
    </source>
</reference>
<sequence>MAQERLMQRNDVHVLELFRNTSNNIVVLRVDGQTIGPIRKKDAGCVANTICWIIDVPQKDLASRGKAITDRLQHPTQS</sequence>
<dbReference type="AlphaFoldDB" id="M2A8A2"/>
<evidence type="ECO:0000313" key="1">
    <source>
        <dbReference type="EMBL" id="EMB17966.1"/>
    </source>
</evidence>
<accession>M2A8A2</accession>
<keyword evidence="2" id="KW-1185">Reference proteome</keyword>
<organism evidence="1 2">
    <name type="scientific">Rhodopirellula europaea 6C</name>
    <dbReference type="NCBI Taxonomy" id="1263867"/>
    <lineage>
        <taxon>Bacteria</taxon>
        <taxon>Pseudomonadati</taxon>
        <taxon>Planctomycetota</taxon>
        <taxon>Planctomycetia</taxon>
        <taxon>Pirellulales</taxon>
        <taxon>Pirellulaceae</taxon>
        <taxon>Rhodopirellula</taxon>
    </lineage>
</organism>
<dbReference type="EMBL" id="ANMO01000074">
    <property type="protein sequence ID" value="EMB17966.1"/>
    <property type="molecule type" value="Genomic_DNA"/>
</dbReference>
<proteinExistence type="predicted"/>
<dbReference type="Proteomes" id="UP000011529">
    <property type="component" value="Unassembled WGS sequence"/>
</dbReference>
<protein>
    <submittedName>
        <fullName evidence="1">Uncharacterized protein</fullName>
    </submittedName>
</protein>
<reference evidence="1" key="2">
    <citation type="journal article" date="2013" name="Mar. Genomics">
        <title>Expression of sulfatases in Rhodopirellula baltica and the diversity of sulfatases in the genus Rhodopirellula.</title>
        <authorList>
            <person name="Wegner C.E."/>
            <person name="Richter-Heitmann T."/>
            <person name="Klindworth A."/>
            <person name="Klockow C."/>
            <person name="Richter M."/>
            <person name="Achstetter T."/>
            <person name="Glockner F.O."/>
            <person name="Harder J."/>
        </authorList>
    </citation>
    <scope>NUCLEOTIDE SEQUENCE [LARGE SCALE GENOMIC DNA]</scope>
    <source>
        <strain evidence="1">6C</strain>
    </source>
</reference>
<dbReference type="PATRIC" id="fig|1263867.3.peg.1378"/>
<evidence type="ECO:0000313" key="2">
    <source>
        <dbReference type="Proteomes" id="UP000011529"/>
    </source>
</evidence>
<name>M2A8A2_9BACT</name>
<gene>
    <name evidence="1" type="ORF">RE6C_01304</name>
</gene>
<comment type="caution">
    <text evidence="1">The sequence shown here is derived from an EMBL/GenBank/DDBJ whole genome shotgun (WGS) entry which is preliminary data.</text>
</comment>